<keyword evidence="3" id="KW-1185">Reference proteome</keyword>
<evidence type="ECO:0000313" key="3">
    <source>
        <dbReference type="Proteomes" id="UP001437256"/>
    </source>
</evidence>
<protein>
    <submittedName>
        <fullName evidence="2">Zinc transporter msc2</fullName>
    </submittedName>
</protein>
<keyword evidence="1" id="KW-1133">Transmembrane helix</keyword>
<reference evidence="2 3" key="1">
    <citation type="submission" date="2024-05" db="EMBL/GenBank/DDBJ databases">
        <title>A draft genome resource for the thread blight pathogen Marasmius tenuissimus strain MS-2.</title>
        <authorList>
            <person name="Yulfo-Soto G.E."/>
            <person name="Baruah I.K."/>
            <person name="Amoako-Attah I."/>
            <person name="Bukari Y."/>
            <person name="Meinhardt L.W."/>
            <person name="Bailey B.A."/>
            <person name="Cohen S.P."/>
        </authorList>
    </citation>
    <scope>NUCLEOTIDE SEQUENCE [LARGE SCALE GENOMIC DNA]</scope>
    <source>
        <strain evidence="2 3">MS-2</strain>
    </source>
</reference>
<organism evidence="2 3">
    <name type="scientific">Marasmius tenuissimus</name>
    <dbReference type="NCBI Taxonomy" id="585030"/>
    <lineage>
        <taxon>Eukaryota</taxon>
        <taxon>Fungi</taxon>
        <taxon>Dikarya</taxon>
        <taxon>Basidiomycota</taxon>
        <taxon>Agaricomycotina</taxon>
        <taxon>Agaricomycetes</taxon>
        <taxon>Agaricomycetidae</taxon>
        <taxon>Agaricales</taxon>
        <taxon>Marasmiineae</taxon>
        <taxon>Marasmiaceae</taxon>
        <taxon>Marasmius</taxon>
    </lineage>
</organism>
<accession>A0ABR2ZI22</accession>
<name>A0ABR2ZI22_9AGAR</name>
<evidence type="ECO:0000313" key="2">
    <source>
        <dbReference type="EMBL" id="KAL0060892.1"/>
    </source>
</evidence>
<sequence>MAVPDAKTRNTISLNPSKVLSSSIPSRFLPKILFSNACFVLALLAAKEWLLDFDIGVFWVMMRVLACGGLGVLVWEARAGQLLRKEGQHVEVSKPAAGLQLPK</sequence>
<dbReference type="EMBL" id="JBBXMP010000158">
    <property type="protein sequence ID" value="KAL0060892.1"/>
    <property type="molecule type" value="Genomic_DNA"/>
</dbReference>
<comment type="caution">
    <text evidence="2">The sequence shown here is derived from an EMBL/GenBank/DDBJ whole genome shotgun (WGS) entry which is preliminary data.</text>
</comment>
<feature type="transmembrane region" description="Helical" evidence="1">
    <location>
        <begin position="28"/>
        <end position="45"/>
    </location>
</feature>
<proteinExistence type="predicted"/>
<feature type="transmembrane region" description="Helical" evidence="1">
    <location>
        <begin position="57"/>
        <end position="75"/>
    </location>
</feature>
<gene>
    <name evidence="2" type="primary">MSC2_1</name>
    <name evidence="2" type="ORF">AAF712_012356</name>
</gene>
<keyword evidence="1" id="KW-0812">Transmembrane</keyword>
<evidence type="ECO:0000256" key="1">
    <source>
        <dbReference type="SAM" id="Phobius"/>
    </source>
</evidence>
<keyword evidence="1" id="KW-0472">Membrane</keyword>
<dbReference type="Proteomes" id="UP001437256">
    <property type="component" value="Unassembled WGS sequence"/>
</dbReference>